<protein>
    <submittedName>
        <fullName evidence="1">Uncharacterized protein</fullName>
    </submittedName>
</protein>
<sequence length="655" mass="73335">MSSQKDWVNFALQRPNYFPGQYLLDEDFELAHRYLSDRQRYVNSRLHLAGIVEGLEVEAIAGQPEVIIKSGTAIDGEGNLIILPEAVTRKINSLGWLCLRYHQEPKLLQQPEIPDSYTRFEETPLITLEAIQSDDAKTITLAKVMLVDEQVIIDSSVRQYSGVRLPGSAEDITLRSDGKDLGIKGNLTVAGTLQLGDTLIEGISQSIPAGADRSNVIPSERAVKDHIAAALANAGKPTGEAPPVRLAEKDGKMVGWKIKGSEEDNDPTSLLRLLASEDGVEKPRLTVERDTGKLIVHETLRAKHLEIINPMRHRMYPAGSTDPQNPTIYQDIFAAEKAGVITKSNDLPNTSYDNTTWKVKGSYAWREAIRYGVGKEDSGGAIVKIPSGYDTVWVRLANAHEHHIVNAQFSTDGQVFRNLGNWTGGFRNSNCYCPDGSLGDSSRPYHQWLPIPVGQSGQVKLIHKGDNGRWFMLSGVAFSQNPWGHAAQSALGYYWADRVNQGDPMLWDKHDYHGDILACFDNYMTYEIRVPVVPSGRDKLLYLIEHNADWNGCLHTGLSIKIGDTYQSIERFLATYDNPFARHWNSKPHNRYIAARIPADMITKALNLTNPSDRMTQLISIKVDLTLQGEERDKFEDRIYFREIGSHDLELPYFV</sequence>
<evidence type="ECO:0000313" key="2">
    <source>
        <dbReference type="Proteomes" id="UP000618445"/>
    </source>
</evidence>
<dbReference type="Proteomes" id="UP000618445">
    <property type="component" value="Unassembled WGS sequence"/>
</dbReference>
<evidence type="ECO:0000313" key="1">
    <source>
        <dbReference type="EMBL" id="MBD2319429.1"/>
    </source>
</evidence>
<keyword evidence="2" id="KW-1185">Reference proteome</keyword>
<accession>A0ABR8CFK0</accession>
<name>A0ABR8CFK0_9CYAN</name>
<dbReference type="RefSeq" id="WP_190581438.1">
    <property type="nucleotide sequence ID" value="NZ_CAWPQU010000047.1"/>
</dbReference>
<organism evidence="1 2">
    <name type="scientific">Phormidium tenue FACHB-1050</name>
    <dbReference type="NCBI Taxonomy" id="2692857"/>
    <lineage>
        <taxon>Bacteria</taxon>
        <taxon>Bacillati</taxon>
        <taxon>Cyanobacteriota</taxon>
        <taxon>Cyanophyceae</taxon>
        <taxon>Oscillatoriophycideae</taxon>
        <taxon>Oscillatoriales</taxon>
        <taxon>Oscillatoriaceae</taxon>
        <taxon>Phormidium</taxon>
    </lineage>
</organism>
<proteinExistence type="predicted"/>
<reference evidence="1 2" key="1">
    <citation type="journal article" date="2020" name="ISME J.">
        <title>Comparative genomics reveals insights into cyanobacterial evolution and habitat adaptation.</title>
        <authorList>
            <person name="Chen M.Y."/>
            <person name="Teng W.K."/>
            <person name="Zhao L."/>
            <person name="Hu C.X."/>
            <person name="Zhou Y.K."/>
            <person name="Han B.P."/>
            <person name="Song L.R."/>
            <person name="Shu W.S."/>
        </authorList>
    </citation>
    <scope>NUCLEOTIDE SEQUENCE [LARGE SCALE GENOMIC DNA]</scope>
    <source>
        <strain evidence="1 2">FACHB-1050</strain>
    </source>
</reference>
<dbReference type="EMBL" id="JACJQY010000051">
    <property type="protein sequence ID" value="MBD2319429.1"/>
    <property type="molecule type" value="Genomic_DNA"/>
</dbReference>
<comment type="caution">
    <text evidence="1">The sequence shown here is derived from an EMBL/GenBank/DDBJ whole genome shotgun (WGS) entry which is preliminary data.</text>
</comment>
<gene>
    <name evidence="1" type="ORF">H6G05_21640</name>
</gene>